<feature type="transmembrane region" description="Helical" evidence="1">
    <location>
        <begin position="162"/>
        <end position="186"/>
    </location>
</feature>
<feature type="transmembrane region" description="Helical" evidence="1">
    <location>
        <begin position="86"/>
        <end position="102"/>
    </location>
</feature>
<feature type="transmembrane region" description="Helical" evidence="1">
    <location>
        <begin position="370"/>
        <end position="385"/>
    </location>
</feature>
<feature type="transmembrane region" description="Helical" evidence="1">
    <location>
        <begin position="347"/>
        <end position="364"/>
    </location>
</feature>
<accession>A0A1G6PUM8</accession>
<keyword evidence="1" id="KW-1133">Transmembrane helix</keyword>
<dbReference type="AlphaFoldDB" id="A0A1G6PUM8"/>
<evidence type="ECO:0000313" key="3">
    <source>
        <dbReference type="Proteomes" id="UP000199060"/>
    </source>
</evidence>
<evidence type="ECO:0000313" key="2">
    <source>
        <dbReference type="EMBL" id="SDC83374.1"/>
    </source>
</evidence>
<feature type="transmembrane region" description="Helical" evidence="1">
    <location>
        <begin position="233"/>
        <end position="252"/>
    </location>
</feature>
<dbReference type="EMBL" id="FNAC01000007">
    <property type="protein sequence ID" value="SDC83374.1"/>
    <property type="molecule type" value="Genomic_DNA"/>
</dbReference>
<name>A0A1G6PUM8_9BACT</name>
<keyword evidence="1" id="KW-0472">Membrane</keyword>
<keyword evidence="1" id="KW-0812">Transmembrane</keyword>
<feature type="transmembrane region" description="Helical" evidence="1">
    <location>
        <begin position="397"/>
        <end position="412"/>
    </location>
</feature>
<feature type="transmembrane region" description="Helical" evidence="1">
    <location>
        <begin position="273"/>
        <end position="293"/>
    </location>
</feature>
<keyword evidence="3" id="KW-1185">Reference proteome</keyword>
<evidence type="ECO:0000256" key="1">
    <source>
        <dbReference type="SAM" id="Phobius"/>
    </source>
</evidence>
<feature type="transmembrane region" description="Helical" evidence="1">
    <location>
        <begin position="445"/>
        <end position="467"/>
    </location>
</feature>
<feature type="transmembrane region" description="Helical" evidence="1">
    <location>
        <begin position="114"/>
        <end position="134"/>
    </location>
</feature>
<feature type="transmembrane region" description="Helical" evidence="1">
    <location>
        <begin position="206"/>
        <end position="227"/>
    </location>
</feature>
<dbReference type="OrthoDB" id="835182at2"/>
<organism evidence="2 3">
    <name type="scientific">Algoriphagus faecimaris</name>
    <dbReference type="NCBI Taxonomy" id="686796"/>
    <lineage>
        <taxon>Bacteria</taxon>
        <taxon>Pseudomonadati</taxon>
        <taxon>Bacteroidota</taxon>
        <taxon>Cytophagia</taxon>
        <taxon>Cytophagales</taxon>
        <taxon>Cyclobacteriaceae</taxon>
        <taxon>Algoriphagus</taxon>
    </lineage>
</organism>
<proteinExistence type="predicted"/>
<dbReference type="Proteomes" id="UP000199060">
    <property type="component" value="Unassembled WGS sequence"/>
</dbReference>
<feature type="transmembrane region" description="Helical" evidence="1">
    <location>
        <begin position="318"/>
        <end position="338"/>
    </location>
</feature>
<protein>
    <submittedName>
        <fullName evidence="2">Uncharacterized protein</fullName>
    </submittedName>
</protein>
<gene>
    <name evidence="2" type="ORF">SAMN04488104_100740</name>
</gene>
<reference evidence="3" key="1">
    <citation type="submission" date="2016-10" db="EMBL/GenBank/DDBJ databases">
        <authorList>
            <person name="Varghese N."/>
            <person name="Submissions S."/>
        </authorList>
    </citation>
    <scope>NUCLEOTIDE SEQUENCE [LARGE SCALE GENOMIC DNA]</scope>
    <source>
        <strain evidence="3">DSM 23095</strain>
    </source>
</reference>
<sequence length="478" mass="54255">MRPLLLISILALIVFFQINGEKIPANEGAYGDGVFYREVGRNFLDDMEESGYNLVQLTRILPFGLLNLSFSAFHIVKDNQGLQNGMIIWQVIYLGIALYWYFRISKKLRLKPAIFTLGFILLFANYAWLKSLWYHPFSPDGMAFALGMGQVNYFLRYEKFKLGMVSILGTFVSPLLLISGLLMLFLPGDKLPLHEGERPKSLFPAALALALPVLFALLGWGLGAWWTEDLISQIFHLVALAFIPFLVIYAAKKSSIDWDLAIQQFKKRTKSDRISKGVMALVGILLLLILLSGKNETLGLLSLARESARGMFRFPGDFILSNSLHWGLIGVLTLLYLYRFLQEMGKLGWSVVLIFALGLLFSLFFKATTFAAWIPLWAIILIKGMKRYRWSVKDQMLLGIVALVFSLFWLSINTDELALYLGGEGGSDLISEWAVQKWAMHQHGLISFGTYALLALAFGLFTLSFYWRKKRYLRQMGN</sequence>
<dbReference type="RefSeq" id="WP_087938304.1">
    <property type="nucleotide sequence ID" value="NZ_FNAC01000007.1"/>
</dbReference>